<proteinExistence type="predicted"/>
<comment type="caution">
    <text evidence="1">The sequence shown here is derived from an EMBL/GenBank/DDBJ whole genome shotgun (WGS) entry which is preliminary data.</text>
</comment>
<evidence type="ECO:0000313" key="1">
    <source>
        <dbReference type="EMBL" id="MFD2662343.1"/>
    </source>
</evidence>
<evidence type="ECO:0000313" key="2">
    <source>
        <dbReference type="Proteomes" id="UP001597493"/>
    </source>
</evidence>
<dbReference type="PROSITE" id="PS51257">
    <property type="entry name" value="PROKAR_LIPOPROTEIN"/>
    <property type="match status" value="1"/>
</dbReference>
<protein>
    <submittedName>
        <fullName evidence="1">ABC transporter substrate-binding protein</fullName>
    </submittedName>
</protein>
<dbReference type="RefSeq" id="WP_379276477.1">
    <property type="nucleotide sequence ID" value="NZ_JBHUGT010000033.1"/>
</dbReference>
<dbReference type="Gene3D" id="3.40.190.10">
    <property type="entry name" value="Periplasmic binding protein-like II"/>
    <property type="match status" value="1"/>
</dbReference>
<dbReference type="SUPFAM" id="SSF53850">
    <property type="entry name" value="Periplasmic binding protein-like II"/>
    <property type="match status" value="1"/>
</dbReference>
<name>A0ABW5R145_9BACL</name>
<dbReference type="PANTHER" id="PTHR43649:SF12">
    <property type="entry name" value="DIACETYLCHITOBIOSE BINDING PROTEIN DASA"/>
    <property type="match status" value="1"/>
</dbReference>
<gene>
    <name evidence="1" type="ORF">ACFSW5_18970</name>
</gene>
<dbReference type="Proteomes" id="UP001597493">
    <property type="component" value="Unassembled WGS sequence"/>
</dbReference>
<keyword evidence="2" id="KW-1185">Reference proteome</keyword>
<reference evidence="2" key="1">
    <citation type="journal article" date="2019" name="Int. J. Syst. Evol. Microbiol.">
        <title>The Global Catalogue of Microorganisms (GCM) 10K type strain sequencing project: providing services to taxonomists for standard genome sequencing and annotation.</title>
        <authorList>
            <consortium name="The Broad Institute Genomics Platform"/>
            <consortium name="The Broad Institute Genome Sequencing Center for Infectious Disease"/>
            <person name="Wu L."/>
            <person name="Ma J."/>
        </authorList>
    </citation>
    <scope>NUCLEOTIDE SEQUENCE [LARGE SCALE GENOMIC DNA]</scope>
    <source>
        <strain evidence="2">TISTR 1827</strain>
    </source>
</reference>
<dbReference type="EMBL" id="JBHUMY010000026">
    <property type="protein sequence ID" value="MFD2662343.1"/>
    <property type="molecule type" value="Genomic_DNA"/>
</dbReference>
<dbReference type="PANTHER" id="PTHR43649">
    <property type="entry name" value="ARABINOSE-BINDING PROTEIN-RELATED"/>
    <property type="match status" value="1"/>
</dbReference>
<accession>A0ABW5R145</accession>
<organism evidence="1 2">
    <name type="scientific">Paenibacillus thailandensis</name>
    <dbReference type="NCBI Taxonomy" id="393250"/>
    <lineage>
        <taxon>Bacteria</taxon>
        <taxon>Bacillati</taxon>
        <taxon>Bacillota</taxon>
        <taxon>Bacilli</taxon>
        <taxon>Bacillales</taxon>
        <taxon>Paenibacillaceae</taxon>
        <taxon>Paenibacillus</taxon>
    </lineage>
</organism>
<dbReference type="InterPro" id="IPR050490">
    <property type="entry name" value="Bact_solute-bd_prot1"/>
</dbReference>
<sequence>MAMDRSKGWKAGFIGIVCAALTACGLGENSGGPQAGSEAADGGITVVSMTVMTKDRFLAEAEQKFEAAHPDIDIRIEETVPQDPQSEGKMMISKQEAGRPAGPTAEQVDKYVNAVNTAIMSGKAADIISVDRLPSEKYAGKGLLADWSGLADQDKAFQQSDYYENVLSGVSFDGGWYGIPVSLSLNVMVGDKSVLEQSGLDDKTWTWDQFVQLLEEQGKIGDGQYGIAMVRPEELLAYLTETVYEQLVAADGKSVSFDEETFRGYMEKVKRLYDSGLATAEMPGAGASMFRQVEMQHPVELAMIPKLKGGENETMLRPPGTGRDEGIPFKSDQVLALNANSDVKESAWEFVKFLLSEEMQSSSSLMGFPVHRAALETKLKDMQEKMAGGEAKMTIKGPNGEGGSVQLTDEDIEQIVSVMPSVGKYGNRDAKVLNMIREESAAYFSGSKTSEAVAGLLDNRIETYLNE</sequence>
<dbReference type="Pfam" id="PF01547">
    <property type="entry name" value="SBP_bac_1"/>
    <property type="match status" value="1"/>
</dbReference>
<dbReference type="InterPro" id="IPR006059">
    <property type="entry name" value="SBP"/>
</dbReference>